<evidence type="ECO:0000313" key="2">
    <source>
        <dbReference type="EMBL" id="PQO41796.1"/>
    </source>
</evidence>
<dbReference type="AlphaFoldDB" id="A0A2S8GBG0"/>
<dbReference type="EMBL" id="PUIA01000001">
    <property type="protein sequence ID" value="PQO41796.1"/>
    <property type="molecule type" value="Genomic_DNA"/>
</dbReference>
<proteinExistence type="predicted"/>
<dbReference type="Proteomes" id="UP000240009">
    <property type="component" value="Unassembled WGS sequence"/>
</dbReference>
<organism evidence="2 3">
    <name type="scientific">Blastopirellula marina</name>
    <dbReference type="NCBI Taxonomy" id="124"/>
    <lineage>
        <taxon>Bacteria</taxon>
        <taxon>Pseudomonadati</taxon>
        <taxon>Planctomycetota</taxon>
        <taxon>Planctomycetia</taxon>
        <taxon>Pirellulales</taxon>
        <taxon>Pirellulaceae</taxon>
        <taxon>Blastopirellula</taxon>
    </lineage>
</organism>
<feature type="coiled-coil region" evidence="1">
    <location>
        <begin position="10"/>
        <end position="47"/>
    </location>
</feature>
<comment type="caution">
    <text evidence="2">The sequence shown here is derived from an EMBL/GenBank/DDBJ whole genome shotgun (WGS) entry which is preliminary data.</text>
</comment>
<gene>
    <name evidence="2" type="ORF">C5Y96_00025</name>
</gene>
<protein>
    <submittedName>
        <fullName evidence="2">Uncharacterized protein</fullName>
    </submittedName>
</protein>
<keyword evidence="1" id="KW-0175">Coiled coil</keyword>
<accession>A0A2S8GBG0</accession>
<sequence length="150" mass="17087">MNTRLEPAMNEVIQRIEQQLRNQFDELRTQEDQLKEQLLDVQEVREQLGVTLTELKSKALRRQRRKQKCSHDEVRGIIKAVLADGKSLETSELQESVKDQIKNCGNSINGFARVFKAILKTSLVVEVAPGVVRLQDNADLAIPHADVTER</sequence>
<evidence type="ECO:0000313" key="3">
    <source>
        <dbReference type="Proteomes" id="UP000240009"/>
    </source>
</evidence>
<evidence type="ECO:0000256" key="1">
    <source>
        <dbReference type="SAM" id="Coils"/>
    </source>
</evidence>
<name>A0A2S8GBG0_9BACT</name>
<reference evidence="2 3" key="1">
    <citation type="submission" date="2018-02" db="EMBL/GenBank/DDBJ databases">
        <title>Comparative genomes isolates from brazilian mangrove.</title>
        <authorList>
            <person name="Araujo J.E."/>
            <person name="Taketani R.G."/>
            <person name="Silva M.C.P."/>
            <person name="Loureco M.V."/>
            <person name="Andreote F.D."/>
        </authorList>
    </citation>
    <scope>NUCLEOTIDE SEQUENCE [LARGE SCALE GENOMIC DNA]</scope>
    <source>
        <strain evidence="2 3">HEX-2 MGV</strain>
    </source>
</reference>